<protein>
    <submittedName>
        <fullName evidence="2">Uncharacterized protein</fullName>
    </submittedName>
</protein>
<evidence type="ECO:0000313" key="2">
    <source>
        <dbReference type="EMBL" id="GAA4740014.1"/>
    </source>
</evidence>
<feature type="transmembrane region" description="Helical" evidence="1">
    <location>
        <begin position="12"/>
        <end position="35"/>
    </location>
</feature>
<keyword evidence="1" id="KW-0812">Transmembrane</keyword>
<name>A0ABP8YX12_9ACTN</name>
<evidence type="ECO:0000313" key="3">
    <source>
        <dbReference type="Proteomes" id="UP001499882"/>
    </source>
</evidence>
<organism evidence="2 3">
    <name type="scientific">Nocardioides endophyticus</name>
    <dbReference type="NCBI Taxonomy" id="1353775"/>
    <lineage>
        <taxon>Bacteria</taxon>
        <taxon>Bacillati</taxon>
        <taxon>Actinomycetota</taxon>
        <taxon>Actinomycetes</taxon>
        <taxon>Propionibacteriales</taxon>
        <taxon>Nocardioidaceae</taxon>
        <taxon>Nocardioides</taxon>
    </lineage>
</organism>
<comment type="caution">
    <text evidence="2">The sequence shown here is derived from an EMBL/GenBank/DDBJ whole genome shotgun (WGS) entry which is preliminary data.</text>
</comment>
<keyword evidence="1" id="KW-0472">Membrane</keyword>
<accession>A0ABP8YX12</accession>
<feature type="transmembrane region" description="Helical" evidence="1">
    <location>
        <begin position="95"/>
        <end position="117"/>
    </location>
</feature>
<keyword evidence="1" id="KW-1133">Transmembrane helix</keyword>
<sequence length="144" mass="15069">MRATTARRNAVKIFATVALVASAAAVAGIGTYGAYTGTTSADVSIGSAKVSVLMNDDDQGIHVDAKGMVPGGKVWETAYVVPKVGHVVQAVRATVVRYGAVWVALGGVVLLGLSLIWRQDPLRHRAPAPDARPRLTLITSEPRP</sequence>
<reference evidence="3" key="1">
    <citation type="journal article" date="2019" name="Int. J. Syst. Evol. Microbiol.">
        <title>The Global Catalogue of Microorganisms (GCM) 10K type strain sequencing project: providing services to taxonomists for standard genome sequencing and annotation.</title>
        <authorList>
            <consortium name="The Broad Institute Genomics Platform"/>
            <consortium name="The Broad Institute Genome Sequencing Center for Infectious Disease"/>
            <person name="Wu L."/>
            <person name="Ma J."/>
        </authorList>
    </citation>
    <scope>NUCLEOTIDE SEQUENCE [LARGE SCALE GENOMIC DNA]</scope>
    <source>
        <strain evidence="3">JCM 18532</strain>
    </source>
</reference>
<gene>
    <name evidence="2" type="ORF">GCM10023350_25560</name>
</gene>
<dbReference type="RefSeq" id="WP_345527169.1">
    <property type="nucleotide sequence ID" value="NZ_BAABKN010000015.1"/>
</dbReference>
<keyword evidence="3" id="KW-1185">Reference proteome</keyword>
<dbReference type="EMBL" id="BAABKN010000015">
    <property type="protein sequence ID" value="GAA4740014.1"/>
    <property type="molecule type" value="Genomic_DNA"/>
</dbReference>
<evidence type="ECO:0000256" key="1">
    <source>
        <dbReference type="SAM" id="Phobius"/>
    </source>
</evidence>
<proteinExistence type="predicted"/>
<dbReference type="Proteomes" id="UP001499882">
    <property type="component" value="Unassembled WGS sequence"/>
</dbReference>